<sequence>MNNSLYTTIPPELEYPATLLSPEEEIMDFASTYINDEDVLEIFDDEPIYKVRNYVAHTFITGLNTQVNSIELRGEWGLEVPKKDTDFIIKVLNIAGITYDVKEAKYRNIYGHWTHKSFDLIVIDDNNFRVLARKLRNEIVIVGDDH</sequence>
<evidence type="ECO:0000313" key="1">
    <source>
        <dbReference type="EMBL" id="MBE6505304.1"/>
    </source>
</evidence>
<dbReference type="Proteomes" id="UP000762703">
    <property type="component" value="Unassembled WGS sequence"/>
</dbReference>
<name>A0A8T3VM79_9EURY</name>
<protein>
    <submittedName>
        <fullName evidence="1">Uncharacterized protein</fullName>
    </submittedName>
</protein>
<comment type="caution">
    <text evidence="1">The sequence shown here is derived from an EMBL/GenBank/DDBJ whole genome shotgun (WGS) entry which is preliminary data.</text>
</comment>
<dbReference type="RefSeq" id="WP_303736953.1">
    <property type="nucleotide sequence ID" value="NZ_SUTE01000044.1"/>
</dbReference>
<accession>A0A8T3VM79</accession>
<gene>
    <name evidence="1" type="ORF">E7Z73_06140</name>
</gene>
<dbReference type="AlphaFoldDB" id="A0A8T3VM79"/>
<dbReference type="EMBL" id="SUTE01000044">
    <property type="protein sequence ID" value="MBE6505304.1"/>
    <property type="molecule type" value="Genomic_DNA"/>
</dbReference>
<proteinExistence type="predicted"/>
<evidence type="ECO:0000313" key="2">
    <source>
        <dbReference type="Proteomes" id="UP000762703"/>
    </source>
</evidence>
<reference evidence="1" key="1">
    <citation type="submission" date="2019-04" db="EMBL/GenBank/DDBJ databases">
        <title>Evolution of Biomass-Degrading Anaerobic Consortia Revealed by Metagenomics.</title>
        <authorList>
            <person name="Peng X."/>
        </authorList>
    </citation>
    <scope>NUCLEOTIDE SEQUENCE</scope>
    <source>
        <strain evidence="1">SIG12</strain>
    </source>
</reference>
<organism evidence="1 2">
    <name type="scientific">Methanobrevibacter millerae</name>
    <dbReference type="NCBI Taxonomy" id="230361"/>
    <lineage>
        <taxon>Archaea</taxon>
        <taxon>Methanobacteriati</taxon>
        <taxon>Methanobacteriota</taxon>
        <taxon>Methanomada group</taxon>
        <taxon>Methanobacteria</taxon>
        <taxon>Methanobacteriales</taxon>
        <taxon>Methanobacteriaceae</taxon>
        <taxon>Methanobrevibacter</taxon>
    </lineage>
</organism>